<dbReference type="InParanoid" id="A0A663EC63"/>
<name>A0A663EC63_AQUCH</name>
<dbReference type="GO" id="GO:0030018">
    <property type="term" value="C:Z disc"/>
    <property type="evidence" value="ECO:0007669"/>
    <property type="project" value="InterPro"/>
</dbReference>
<dbReference type="GO" id="GO:0051015">
    <property type="term" value="F:actin filament binding"/>
    <property type="evidence" value="ECO:0007669"/>
    <property type="project" value="InterPro"/>
</dbReference>
<proteinExistence type="predicted"/>
<sequence length="126" mass="14142">MKNSSICFLSKIYSQTNLELGKLPSPFMRTCTCIANSLIITFSFGEMKVFYKKEVGAGTAVKETPEIERVKKNQQNISSVQYKEQLCKATPVSVTPEIERVKRNQENVSMGSCSRLILCMIFGCRG</sequence>
<accession>A0A663EC63</accession>
<keyword evidence="1" id="KW-0677">Repeat</keyword>
<keyword evidence="2" id="KW-0009">Actin-binding</keyword>
<dbReference type="GeneTree" id="ENSGT00940000156390"/>
<reference evidence="3" key="2">
    <citation type="submission" date="2025-09" db="UniProtKB">
        <authorList>
            <consortium name="Ensembl"/>
        </authorList>
    </citation>
    <scope>IDENTIFICATION</scope>
</reference>
<dbReference type="AlphaFoldDB" id="A0A663EC63"/>
<dbReference type="PANTHER" id="PTHR11039:SF48">
    <property type="entry name" value="NEBULETTE"/>
    <property type="match status" value="1"/>
</dbReference>
<organism evidence="3 4">
    <name type="scientific">Aquila chrysaetos chrysaetos</name>
    <dbReference type="NCBI Taxonomy" id="223781"/>
    <lineage>
        <taxon>Eukaryota</taxon>
        <taxon>Metazoa</taxon>
        <taxon>Chordata</taxon>
        <taxon>Craniata</taxon>
        <taxon>Vertebrata</taxon>
        <taxon>Euteleostomi</taxon>
        <taxon>Archelosauria</taxon>
        <taxon>Archosauria</taxon>
        <taxon>Dinosauria</taxon>
        <taxon>Saurischia</taxon>
        <taxon>Theropoda</taxon>
        <taxon>Coelurosauria</taxon>
        <taxon>Aves</taxon>
        <taxon>Neognathae</taxon>
        <taxon>Neoaves</taxon>
        <taxon>Telluraves</taxon>
        <taxon>Accipitrimorphae</taxon>
        <taxon>Accipitriformes</taxon>
        <taxon>Accipitridae</taxon>
        <taxon>Accipitrinae</taxon>
        <taxon>Aquila</taxon>
    </lineage>
</organism>
<dbReference type="InterPro" id="IPR000900">
    <property type="entry name" value="Nebulin_repeat"/>
</dbReference>
<keyword evidence="4" id="KW-1185">Reference proteome</keyword>
<dbReference type="Ensembl" id="ENSACCT00020010314.1">
    <property type="protein sequence ID" value="ENSACCP00020009895.1"/>
    <property type="gene ID" value="ENSACCG00020006747.1"/>
</dbReference>
<evidence type="ECO:0000313" key="3">
    <source>
        <dbReference type="Ensembl" id="ENSACCP00020009895.1"/>
    </source>
</evidence>
<dbReference type="InterPro" id="IPR055297">
    <property type="entry name" value="NEBU/NEBL"/>
</dbReference>
<evidence type="ECO:0000256" key="1">
    <source>
        <dbReference type="ARBA" id="ARBA00022737"/>
    </source>
</evidence>
<dbReference type="GO" id="GO:0071691">
    <property type="term" value="P:cardiac muscle thin filament assembly"/>
    <property type="evidence" value="ECO:0007669"/>
    <property type="project" value="TreeGrafter"/>
</dbReference>
<evidence type="ECO:0000256" key="2">
    <source>
        <dbReference type="ARBA" id="ARBA00023203"/>
    </source>
</evidence>
<dbReference type="PANTHER" id="PTHR11039">
    <property type="entry name" value="NEBULIN"/>
    <property type="match status" value="1"/>
</dbReference>
<dbReference type="PROSITE" id="PS51216">
    <property type="entry name" value="NEBULIN"/>
    <property type="match status" value="1"/>
</dbReference>
<protein>
    <submittedName>
        <fullName evidence="3">Uncharacterized protein</fullName>
    </submittedName>
</protein>
<dbReference type="Pfam" id="PF00880">
    <property type="entry name" value="Nebulin"/>
    <property type="match status" value="1"/>
</dbReference>
<evidence type="ECO:0000313" key="4">
    <source>
        <dbReference type="Proteomes" id="UP000472275"/>
    </source>
</evidence>
<dbReference type="SMART" id="SM00227">
    <property type="entry name" value="NEBU"/>
    <property type="match status" value="1"/>
</dbReference>
<reference evidence="3" key="1">
    <citation type="submission" date="2025-08" db="UniProtKB">
        <authorList>
            <consortium name="Ensembl"/>
        </authorList>
    </citation>
    <scope>IDENTIFICATION</scope>
</reference>
<dbReference type="Proteomes" id="UP000472275">
    <property type="component" value="Chromosome 3"/>
</dbReference>